<name>X1NYK4_9ZZZZ</name>
<evidence type="ECO:0000313" key="2">
    <source>
        <dbReference type="EMBL" id="GAI35291.1"/>
    </source>
</evidence>
<accession>X1NYK4</accession>
<feature type="transmembrane region" description="Helical" evidence="1">
    <location>
        <begin position="74"/>
        <end position="92"/>
    </location>
</feature>
<evidence type="ECO:0000256" key="1">
    <source>
        <dbReference type="SAM" id="Phobius"/>
    </source>
</evidence>
<dbReference type="AlphaFoldDB" id="X1NYK4"/>
<dbReference type="EMBL" id="BARV01031228">
    <property type="protein sequence ID" value="GAI35291.1"/>
    <property type="molecule type" value="Genomic_DNA"/>
</dbReference>
<comment type="caution">
    <text evidence="2">The sequence shown here is derived from an EMBL/GenBank/DDBJ whole genome shotgun (WGS) entry which is preliminary data.</text>
</comment>
<feature type="transmembrane region" description="Helical" evidence="1">
    <location>
        <begin position="123"/>
        <end position="141"/>
    </location>
</feature>
<reference evidence="2" key="1">
    <citation type="journal article" date="2014" name="Front. Microbiol.">
        <title>High frequency of phylogenetically diverse reductive dehalogenase-homologous genes in deep subseafloor sedimentary metagenomes.</title>
        <authorList>
            <person name="Kawai M."/>
            <person name="Futagami T."/>
            <person name="Toyoda A."/>
            <person name="Takaki Y."/>
            <person name="Nishi S."/>
            <person name="Hori S."/>
            <person name="Arai W."/>
            <person name="Tsubouchi T."/>
            <person name="Morono Y."/>
            <person name="Uchiyama I."/>
            <person name="Ito T."/>
            <person name="Fujiyama A."/>
            <person name="Inagaki F."/>
            <person name="Takami H."/>
        </authorList>
    </citation>
    <scope>NUCLEOTIDE SEQUENCE</scope>
    <source>
        <strain evidence="2">Expedition CK06-06</strain>
    </source>
</reference>
<organism evidence="2">
    <name type="scientific">marine sediment metagenome</name>
    <dbReference type="NCBI Taxonomy" id="412755"/>
    <lineage>
        <taxon>unclassified sequences</taxon>
        <taxon>metagenomes</taxon>
        <taxon>ecological metagenomes</taxon>
    </lineage>
</organism>
<keyword evidence="1" id="KW-1133">Transmembrane helix</keyword>
<keyword evidence="1" id="KW-0812">Transmembrane</keyword>
<protein>
    <recommendedName>
        <fullName evidence="3">Glycosyltransferase RgtA/B/C/D-like domain-containing protein</fullName>
    </recommendedName>
</protein>
<feature type="non-terminal residue" evidence="2">
    <location>
        <position position="253"/>
    </location>
</feature>
<feature type="transmembrane region" description="Helical" evidence="1">
    <location>
        <begin position="99"/>
        <end position="117"/>
    </location>
</feature>
<feature type="non-terminal residue" evidence="2">
    <location>
        <position position="1"/>
    </location>
</feature>
<proteinExistence type="predicted"/>
<feature type="transmembrane region" description="Helical" evidence="1">
    <location>
        <begin position="21"/>
        <end position="42"/>
    </location>
</feature>
<sequence length="253" mass="29606">TAIIIAIAGWVWLFTINRRRAWLTVIIWLLVGIPVFIIINIISRGGFYYQMIVLNIFYGRSEQGLMFRLVSFFFRRWAIFILAAFVGLFTLIRRRENSIWAYFFVFSLLNIIVTNRHGAVLNYFIPIVAALSIICGREACYLDKKIIKSNHPLAGRIGLLIIALVGLILVNLWQYRRPKKVDLELMNSYRNYIQNLKGDVLLSQMHSLAFLGNKKVFIFPMHFKSHFNYNYEDVDQTLILTDISKQRFTNILD</sequence>
<gene>
    <name evidence="2" type="ORF">S06H3_49453</name>
</gene>
<feature type="transmembrane region" description="Helical" evidence="1">
    <location>
        <begin position="153"/>
        <end position="173"/>
    </location>
</feature>
<keyword evidence="1" id="KW-0472">Membrane</keyword>
<evidence type="ECO:0008006" key="3">
    <source>
        <dbReference type="Google" id="ProtNLM"/>
    </source>
</evidence>